<dbReference type="GO" id="GO:0017128">
    <property type="term" value="F:phospholipid scramblase activity"/>
    <property type="evidence" value="ECO:0007669"/>
    <property type="project" value="InterPro"/>
</dbReference>
<feature type="compositionally biased region" description="Pro residues" evidence="2">
    <location>
        <begin position="521"/>
        <end position="536"/>
    </location>
</feature>
<dbReference type="AlphaFoldDB" id="A0AAN6ER42"/>
<reference evidence="3" key="1">
    <citation type="submission" date="2023-01" db="EMBL/GenBank/DDBJ databases">
        <title>Exophiala dermititidis isolated from Cystic Fibrosis Patient.</title>
        <authorList>
            <person name="Kurbessoian T."/>
            <person name="Crocker A."/>
            <person name="Murante D."/>
            <person name="Hogan D.A."/>
            <person name="Stajich J.E."/>
        </authorList>
    </citation>
    <scope>NUCLEOTIDE SEQUENCE</scope>
    <source>
        <strain evidence="3">Ex8</strain>
    </source>
</reference>
<evidence type="ECO:0000256" key="1">
    <source>
        <dbReference type="ARBA" id="ARBA00005350"/>
    </source>
</evidence>
<evidence type="ECO:0008006" key="5">
    <source>
        <dbReference type="Google" id="ProtNLM"/>
    </source>
</evidence>
<dbReference type="Proteomes" id="UP001161757">
    <property type="component" value="Unassembled WGS sequence"/>
</dbReference>
<sequence>MHKCIHGALRPLCAVLIPRPNPGLLPTRCSRTIKTTARRLAIAPGPNKDQNAGSSPPSGDSPPKPPSMEDVLAGMDPKDNPLLAPVHIPDDANAVLKPEHPAADILSQSGIVVQRQIELANLLVGFEQANRYVILDPHGNHLGFMAEHDGGIGKAMSRQWFKTHRAFTTHVFDMYGKEVLRFHRPFSWIKTRIRVYDPLVPVGAEVNPQTSAVVTREPDLTAMQQLSDLPMERMRVIGEAHSEWAPLRRKYNLFLSHYPVLDELGPGAMGSTSVTDLSNMQRYQSAQLHGVTGAVEFTQFAAIDEPFLSWDFNLLDENGRLIGSINRGFRGFAREIFTDTGSYMLRMDAAGADEDPQKHTPTGPAYTEVLGGRGGSYGLTLDQRAVMLATAVNIDYDYFSRHSGHGGFIFPVWLGGGGGEAAGAGAGAAGAAGAGEAAGAAVGAGDAVGGAVVGGAGRAVGSAAGGMGAGEGAIAGAGTMAGYEAMQRGVGRGPRAPEPEPAPEVSPHEQPYDEPYDPYNPRAPPPEANPQEPPYGEPHDPQSPQSGFDGPNEGGDVWGSNDADPWSGGSGAGESGGGEGGGALQKLWDAFFGD</sequence>
<proteinExistence type="inferred from homology"/>
<evidence type="ECO:0000256" key="2">
    <source>
        <dbReference type="SAM" id="MobiDB-lite"/>
    </source>
</evidence>
<comment type="similarity">
    <text evidence="1">Belongs to the phospholipid scramblase family.</text>
</comment>
<feature type="region of interest" description="Disordered" evidence="2">
    <location>
        <begin position="39"/>
        <end position="75"/>
    </location>
</feature>
<dbReference type="InterPro" id="IPR005552">
    <property type="entry name" value="Scramblase"/>
</dbReference>
<feature type="region of interest" description="Disordered" evidence="2">
    <location>
        <begin position="489"/>
        <end position="594"/>
    </location>
</feature>
<dbReference type="PANTHER" id="PTHR23248">
    <property type="entry name" value="PHOSPHOLIPID SCRAMBLASE-RELATED"/>
    <property type="match status" value="1"/>
</dbReference>
<dbReference type="PANTHER" id="PTHR23248:SF9">
    <property type="entry name" value="PHOSPHOLIPID SCRAMBLASE"/>
    <property type="match status" value="1"/>
</dbReference>
<protein>
    <recommendedName>
        <fullName evidence="5">Scramblase</fullName>
    </recommendedName>
</protein>
<dbReference type="EMBL" id="JAJGCB010000019">
    <property type="protein sequence ID" value="KAJ8988300.1"/>
    <property type="molecule type" value="Genomic_DNA"/>
</dbReference>
<gene>
    <name evidence="3" type="ORF">HRR80_007716</name>
</gene>
<evidence type="ECO:0000313" key="3">
    <source>
        <dbReference type="EMBL" id="KAJ8988300.1"/>
    </source>
</evidence>
<comment type="caution">
    <text evidence="3">The sequence shown here is derived from an EMBL/GenBank/DDBJ whole genome shotgun (WGS) entry which is preliminary data.</text>
</comment>
<evidence type="ECO:0000313" key="4">
    <source>
        <dbReference type="Proteomes" id="UP001161757"/>
    </source>
</evidence>
<dbReference type="Pfam" id="PF03803">
    <property type="entry name" value="Scramblase"/>
    <property type="match status" value="2"/>
</dbReference>
<feature type="compositionally biased region" description="Gly residues" evidence="2">
    <location>
        <begin position="568"/>
        <end position="583"/>
    </location>
</feature>
<name>A0AAN6ER42_EXODE</name>
<accession>A0AAN6ER42</accession>
<organism evidence="3 4">
    <name type="scientific">Exophiala dermatitidis</name>
    <name type="common">Black yeast-like fungus</name>
    <name type="synonym">Wangiella dermatitidis</name>
    <dbReference type="NCBI Taxonomy" id="5970"/>
    <lineage>
        <taxon>Eukaryota</taxon>
        <taxon>Fungi</taxon>
        <taxon>Dikarya</taxon>
        <taxon>Ascomycota</taxon>
        <taxon>Pezizomycotina</taxon>
        <taxon>Eurotiomycetes</taxon>
        <taxon>Chaetothyriomycetidae</taxon>
        <taxon>Chaetothyriales</taxon>
        <taxon>Herpotrichiellaceae</taxon>
        <taxon>Exophiala</taxon>
    </lineage>
</organism>
<dbReference type="GO" id="GO:0005886">
    <property type="term" value="C:plasma membrane"/>
    <property type="evidence" value="ECO:0007669"/>
    <property type="project" value="TreeGrafter"/>
</dbReference>